<evidence type="ECO:0000256" key="1">
    <source>
        <dbReference type="SAM" id="MobiDB-lite"/>
    </source>
</evidence>
<proteinExistence type="predicted"/>
<dbReference type="RefSeq" id="WP_159422283.1">
    <property type="nucleotide sequence ID" value="NZ_CP047180.1"/>
</dbReference>
<dbReference type="EMBL" id="CP047180">
    <property type="protein sequence ID" value="QHC62138.1"/>
    <property type="molecule type" value="Genomic_DNA"/>
</dbReference>
<feature type="region of interest" description="Disordered" evidence="1">
    <location>
        <begin position="1"/>
        <end position="28"/>
    </location>
</feature>
<keyword evidence="3" id="KW-1185">Reference proteome</keyword>
<sequence length="126" mass="12732">MPITSSVKPEPRTPATQAEDGATGGCFARGVREDFGAEEPGFAPGRFEAADDEVAGFDAGFFDVDGFEALGFDAAGFAAAVFDDPGTEAVGSAVSAAAGRRGALPGVEGRRGGRAMGGCLLERWNG</sequence>
<protein>
    <submittedName>
        <fullName evidence="2">Uncharacterized protein</fullName>
    </submittedName>
</protein>
<reference evidence="3" key="1">
    <citation type="submission" date="2019-12" db="EMBL/GenBank/DDBJ databases">
        <title>Complete and draft genome sequences of new strains and members of some known species of the genus Rathayibacter isolated from plants.</title>
        <authorList>
            <person name="Tarlachkov S.V."/>
            <person name="Starodumova I.P."/>
            <person name="Dorofeeva L.V."/>
            <person name="Prisyazhnaya N.V."/>
            <person name="Leyn S."/>
            <person name="Zlamal J."/>
            <person name="Elan M."/>
            <person name="Osterman A.L."/>
            <person name="Nadler S."/>
            <person name="Subbotin S.A."/>
            <person name="Evtushenko L.I."/>
        </authorList>
    </citation>
    <scope>NUCLEOTIDE SEQUENCE [LARGE SCALE GENOMIC DNA]</scope>
    <source>
        <strain evidence="3">VKM Ac-2802</strain>
    </source>
</reference>
<name>A0ABX6GX77_9MICO</name>
<accession>A0ABX6GX77</accession>
<organism evidence="2 3">
    <name type="scientific">Rathayibacter festucae</name>
    <dbReference type="NCBI Taxonomy" id="110937"/>
    <lineage>
        <taxon>Bacteria</taxon>
        <taxon>Bacillati</taxon>
        <taxon>Actinomycetota</taxon>
        <taxon>Actinomycetes</taxon>
        <taxon>Micrococcales</taxon>
        <taxon>Microbacteriaceae</taxon>
        <taxon>Rathayibacter</taxon>
    </lineage>
</organism>
<dbReference type="Proteomes" id="UP000464597">
    <property type="component" value="Chromosome"/>
</dbReference>
<gene>
    <name evidence="2" type="ORF">GSU69_05195</name>
</gene>
<evidence type="ECO:0000313" key="3">
    <source>
        <dbReference type="Proteomes" id="UP000464597"/>
    </source>
</evidence>
<evidence type="ECO:0000313" key="2">
    <source>
        <dbReference type="EMBL" id="QHC62138.1"/>
    </source>
</evidence>